<keyword evidence="1" id="KW-1133">Transmembrane helix</keyword>
<keyword evidence="1" id="KW-0812">Transmembrane</keyword>
<organism evidence="2">
    <name type="scientific">viral metagenome</name>
    <dbReference type="NCBI Taxonomy" id="1070528"/>
    <lineage>
        <taxon>unclassified sequences</taxon>
        <taxon>metagenomes</taxon>
        <taxon>organismal metagenomes</taxon>
    </lineage>
</organism>
<reference evidence="2" key="1">
    <citation type="journal article" date="2020" name="Nature">
        <title>Giant virus diversity and host interactions through global metagenomics.</title>
        <authorList>
            <person name="Schulz F."/>
            <person name="Roux S."/>
            <person name="Paez-Espino D."/>
            <person name="Jungbluth S."/>
            <person name="Walsh D.A."/>
            <person name="Denef V.J."/>
            <person name="McMahon K.D."/>
            <person name="Konstantinidis K.T."/>
            <person name="Eloe-Fadrosh E.A."/>
            <person name="Kyrpides N.C."/>
            <person name="Woyke T."/>
        </authorList>
    </citation>
    <scope>NUCLEOTIDE SEQUENCE</scope>
    <source>
        <strain evidence="2">GVMAG-M-3300027770-17</strain>
    </source>
</reference>
<sequence>MILIYWVFIGFICGLFIVSIFNPPFRKIPFVPIPEDNEIYHTKHGGCIKILSEEVECSPDAISLNVIIGNK</sequence>
<evidence type="ECO:0000313" key="2">
    <source>
        <dbReference type="EMBL" id="QHU28112.1"/>
    </source>
</evidence>
<proteinExistence type="predicted"/>
<dbReference type="AlphaFoldDB" id="A0A6C0LG36"/>
<accession>A0A6C0LG36</accession>
<dbReference type="EMBL" id="MN740469">
    <property type="protein sequence ID" value="QHU28112.1"/>
    <property type="molecule type" value="Genomic_DNA"/>
</dbReference>
<protein>
    <submittedName>
        <fullName evidence="2">Uncharacterized protein</fullName>
    </submittedName>
</protein>
<feature type="transmembrane region" description="Helical" evidence="1">
    <location>
        <begin position="6"/>
        <end position="25"/>
    </location>
</feature>
<keyword evidence="1" id="KW-0472">Membrane</keyword>
<name>A0A6C0LG36_9ZZZZ</name>
<evidence type="ECO:0000256" key="1">
    <source>
        <dbReference type="SAM" id="Phobius"/>
    </source>
</evidence>